<feature type="compositionally biased region" description="Pro residues" evidence="1">
    <location>
        <begin position="1"/>
        <end position="16"/>
    </location>
</feature>
<organism evidence="3 4">
    <name type="scientific">Falsiruegeria litorea R37</name>
    <dbReference type="NCBI Taxonomy" id="1200284"/>
    <lineage>
        <taxon>Bacteria</taxon>
        <taxon>Pseudomonadati</taxon>
        <taxon>Pseudomonadota</taxon>
        <taxon>Alphaproteobacteria</taxon>
        <taxon>Rhodobacterales</taxon>
        <taxon>Roseobacteraceae</taxon>
        <taxon>Falsiruegeria</taxon>
    </lineage>
</organism>
<feature type="transmembrane region" description="Helical" evidence="2">
    <location>
        <begin position="354"/>
        <end position="373"/>
    </location>
</feature>
<dbReference type="PANTHER" id="PTHR37826:SF3">
    <property type="entry name" value="J DOMAIN-CONTAINING PROTEIN"/>
    <property type="match status" value="1"/>
</dbReference>
<evidence type="ECO:0000256" key="2">
    <source>
        <dbReference type="SAM" id="Phobius"/>
    </source>
</evidence>
<dbReference type="Proteomes" id="UP000193077">
    <property type="component" value="Unassembled WGS sequence"/>
</dbReference>
<evidence type="ECO:0000256" key="1">
    <source>
        <dbReference type="SAM" id="MobiDB-lite"/>
    </source>
</evidence>
<accession>A0A1Y5S5Z0</accession>
<dbReference type="Gene3D" id="2.20.28.30">
    <property type="entry name" value="RNA polymerase ii, chain L"/>
    <property type="match status" value="1"/>
</dbReference>
<dbReference type="PANTHER" id="PTHR37826">
    <property type="entry name" value="FLOTILLIN BAND_7_5 DOMAIN PROTEIN"/>
    <property type="match status" value="1"/>
</dbReference>
<gene>
    <name evidence="3" type="ORF">TRL7639_01279</name>
</gene>
<dbReference type="RefSeq" id="WP_085794911.1">
    <property type="nucleotide sequence ID" value="NZ_FWFO01000001.1"/>
</dbReference>
<protein>
    <recommendedName>
        <fullName evidence="5">RRN7-type domain-containing protein</fullName>
    </recommendedName>
</protein>
<evidence type="ECO:0008006" key="5">
    <source>
        <dbReference type="Google" id="ProtNLM"/>
    </source>
</evidence>
<feature type="region of interest" description="Disordered" evidence="1">
    <location>
        <begin position="1"/>
        <end position="20"/>
    </location>
</feature>
<dbReference type="OrthoDB" id="3182597at2"/>
<reference evidence="3 4" key="1">
    <citation type="submission" date="2017-03" db="EMBL/GenBank/DDBJ databases">
        <authorList>
            <person name="Afonso C.L."/>
            <person name="Miller P.J."/>
            <person name="Scott M.A."/>
            <person name="Spackman E."/>
            <person name="Goraichik I."/>
            <person name="Dimitrov K.M."/>
            <person name="Suarez D.L."/>
            <person name="Swayne D.E."/>
        </authorList>
    </citation>
    <scope>NUCLEOTIDE SEQUENCE [LARGE SCALE GENOMIC DNA]</scope>
    <source>
        <strain evidence="3 4">CECT 7639</strain>
    </source>
</reference>
<dbReference type="AlphaFoldDB" id="A0A1Y5S5Z0"/>
<evidence type="ECO:0000313" key="3">
    <source>
        <dbReference type="EMBL" id="SLN30794.1"/>
    </source>
</evidence>
<keyword evidence="2" id="KW-1133">Transmembrane helix</keyword>
<proteinExistence type="predicted"/>
<sequence>MTSVPPPLPTQTPPSPSGEHRFPCDNCGADYRFNPKDGSLTCDHCGHSQAISTGPWKGATLRELDFDAAMAQDLPETEIEETRVLSCPNCAAQVEFDPDTHAAECPFCATPVVTGTGVNRHIKPRGVLPFALDERSAHGAMSDWLGALWFAPNGLKEYARKGRKMQGIYVPYWTFDADTKSSYRGERGTIYYETRTVMRDGKQVTEQVPKIRWSPKSGRVARFFDDVLVLASTSLPKSYTDALEPWDLPALEPYQPQYLAGFRAEAYTVELNDGYTEARHHMSRVIERDVRFDIGGDQQRIHDIDTAISDVTFKHILLPVWLAAYKYRGKTYRFVVNGRTGRVQGERPWSAIKITIAVTIGLLAAAGLGYLVATNQ</sequence>
<keyword evidence="2" id="KW-0812">Transmembrane</keyword>
<dbReference type="EMBL" id="FWFO01000001">
    <property type="protein sequence ID" value="SLN30794.1"/>
    <property type="molecule type" value="Genomic_DNA"/>
</dbReference>
<evidence type="ECO:0000313" key="4">
    <source>
        <dbReference type="Proteomes" id="UP000193077"/>
    </source>
</evidence>
<keyword evidence="2" id="KW-0472">Membrane</keyword>
<name>A0A1Y5S5Z0_9RHOB</name>
<keyword evidence="4" id="KW-1185">Reference proteome</keyword>